<dbReference type="CDD" id="cd01140">
    <property type="entry name" value="FatB"/>
    <property type="match status" value="1"/>
</dbReference>
<dbReference type="AlphaFoldDB" id="A0A3N3DZK6"/>
<dbReference type="GO" id="GO:1901678">
    <property type="term" value="P:iron coordination entity transport"/>
    <property type="evidence" value="ECO:0007669"/>
    <property type="project" value="UniProtKB-ARBA"/>
</dbReference>
<dbReference type="Pfam" id="PF01497">
    <property type="entry name" value="Peripla_BP_2"/>
    <property type="match status" value="1"/>
</dbReference>
<dbReference type="Gene3D" id="3.40.50.1980">
    <property type="entry name" value="Nitrogenase molybdenum iron protein domain"/>
    <property type="match status" value="2"/>
</dbReference>
<dbReference type="GO" id="GO:0030288">
    <property type="term" value="C:outer membrane-bounded periplasmic space"/>
    <property type="evidence" value="ECO:0007669"/>
    <property type="project" value="TreeGrafter"/>
</dbReference>
<dbReference type="SUPFAM" id="SSF53807">
    <property type="entry name" value="Helical backbone' metal receptor"/>
    <property type="match status" value="1"/>
</dbReference>
<sequence>MLNFKQWLVGTIMAVSLTAHAETITVEHPLGSTKLETKPERVVVLGMDTLDILDHLNIEPVGVVKRPIPDYLTQYKDDKYTSVGTLHEPDFEKIFSLKPDLIIASNRSSRAYDELQKIAPTVVFMADSQKFWETTQQGWRMFGEIFGVESKIEDLITQTSTKIESVKSKAQAKNAKALMVMTNGGNVATYGSGSRYNAIFDEFGFTQLVHNEKALAHGDLISFEFIAKANPEYLLVMDRDKAIGRDSGEAKKGFNNALIKQTDAAKNDRITELDSQAWYISASGITATNIMIEDMAKALQ</sequence>
<protein>
    <submittedName>
        <fullName evidence="8">Siderophore ABC transporter substrate-binding protein</fullName>
    </submittedName>
</protein>
<evidence type="ECO:0000259" key="7">
    <source>
        <dbReference type="PROSITE" id="PS50983"/>
    </source>
</evidence>
<keyword evidence="4" id="KW-0406">Ion transport</keyword>
<feature type="domain" description="Fe/B12 periplasmic-binding" evidence="7">
    <location>
        <begin position="41"/>
        <end position="300"/>
    </location>
</feature>
<evidence type="ECO:0000256" key="6">
    <source>
        <dbReference type="SAM" id="SignalP"/>
    </source>
</evidence>
<evidence type="ECO:0000256" key="2">
    <source>
        <dbReference type="ARBA" id="ARBA00008814"/>
    </source>
</evidence>
<feature type="signal peptide" evidence="6">
    <location>
        <begin position="1"/>
        <end position="21"/>
    </location>
</feature>
<dbReference type="InterPro" id="IPR033870">
    <property type="entry name" value="FatB"/>
</dbReference>
<evidence type="ECO:0000313" key="8">
    <source>
        <dbReference type="EMBL" id="ROV59931.1"/>
    </source>
</evidence>
<organism evidence="8 9">
    <name type="scientific">Vibrio ponticus</name>
    <dbReference type="NCBI Taxonomy" id="265668"/>
    <lineage>
        <taxon>Bacteria</taxon>
        <taxon>Pseudomonadati</taxon>
        <taxon>Pseudomonadota</taxon>
        <taxon>Gammaproteobacteria</taxon>
        <taxon>Vibrionales</taxon>
        <taxon>Vibrionaceae</taxon>
        <taxon>Vibrio</taxon>
    </lineage>
</organism>
<name>A0A3N3DZK6_9VIBR</name>
<keyword evidence="3" id="KW-0813">Transport</keyword>
<dbReference type="EMBL" id="RKIK01000029">
    <property type="protein sequence ID" value="ROV59931.1"/>
    <property type="molecule type" value="Genomic_DNA"/>
</dbReference>
<comment type="subcellular location">
    <subcellularLocation>
        <location evidence="1">Cell envelope</location>
    </subcellularLocation>
</comment>
<evidence type="ECO:0000256" key="3">
    <source>
        <dbReference type="ARBA" id="ARBA00022448"/>
    </source>
</evidence>
<dbReference type="PROSITE" id="PS50983">
    <property type="entry name" value="FE_B12_PBP"/>
    <property type="match status" value="1"/>
</dbReference>
<keyword evidence="4" id="KW-0408">Iron</keyword>
<dbReference type="InterPro" id="IPR051313">
    <property type="entry name" value="Bact_iron-sidero_bind"/>
</dbReference>
<dbReference type="RefSeq" id="WP_123782148.1">
    <property type="nucleotide sequence ID" value="NZ_RKIK01000029.1"/>
</dbReference>
<dbReference type="PANTHER" id="PTHR30532:SF28">
    <property type="entry name" value="PETROBACTIN-BINDING PROTEIN YCLQ"/>
    <property type="match status" value="1"/>
</dbReference>
<keyword evidence="4" id="KW-0410">Iron transport</keyword>
<evidence type="ECO:0000256" key="5">
    <source>
        <dbReference type="ARBA" id="ARBA00022729"/>
    </source>
</evidence>
<proteinExistence type="inferred from homology"/>
<evidence type="ECO:0000313" key="9">
    <source>
        <dbReference type="Proteomes" id="UP000278792"/>
    </source>
</evidence>
<reference evidence="8 9" key="1">
    <citation type="submission" date="2018-11" db="EMBL/GenBank/DDBJ databases">
        <title>Vibrio ponticus strain CAIM 1751 pathogenic for the snapper Lutjanus guttatus.</title>
        <authorList>
            <person name="Soto-Rodriguez S."/>
            <person name="Lozano-Olvera R."/>
            <person name="Gomez-Gil B."/>
        </authorList>
    </citation>
    <scope>NUCLEOTIDE SEQUENCE [LARGE SCALE GENOMIC DNA]</scope>
    <source>
        <strain evidence="8 9">CAIM 1751</strain>
    </source>
</reference>
<comment type="caution">
    <text evidence="8">The sequence shown here is derived from an EMBL/GenBank/DDBJ whole genome shotgun (WGS) entry which is preliminary data.</text>
</comment>
<comment type="similarity">
    <text evidence="2">Belongs to the bacterial solute-binding protein 8 family.</text>
</comment>
<gene>
    <name evidence="8" type="ORF">EGH82_11285</name>
</gene>
<evidence type="ECO:0000256" key="4">
    <source>
        <dbReference type="ARBA" id="ARBA00022496"/>
    </source>
</evidence>
<keyword evidence="5 6" id="KW-0732">Signal</keyword>
<accession>A0A3N3DZK6</accession>
<evidence type="ECO:0000256" key="1">
    <source>
        <dbReference type="ARBA" id="ARBA00004196"/>
    </source>
</evidence>
<dbReference type="InterPro" id="IPR002491">
    <property type="entry name" value="ABC_transptr_periplasmic_BD"/>
</dbReference>
<dbReference type="PANTHER" id="PTHR30532">
    <property type="entry name" value="IRON III DICITRATE-BINDING PERIPLASMIC PROTEIN"/>
    <property type="match status" value="1"/>
</dbReference>
<feature type="chain" id="PRO_5018338238" evidence="6">
    <location>
        <begin position="22"/>
        <end position="300"/>
    </location>
</feature>
<dbReference type="Proteomes" id="UP000278792">
    <property type="component" value="Unassembled WGS sequence"/>
</dbReference>